<reference evidence="2" key="1">
    <citation type="submission" date="2021-06" db="EMBL/GenBank/DDBJ databases">
        <authorList>
            <person name="Hodson N. C."/>
            <person name="Mongue J. A."/>
            <person name="Jaron S. K."/>
        </authorList>
    </citation>
    <scope>NUCLEOTIDE SEQUENCE</scope>
</reference>
<dbReference type="EMBL" id="CAJVCH010159451">
    <property type="protein sequence ID" value="CAG7728164.1"/>
    <property type="molecule type" value="Genomic_DNA"/>
</dbReference>
<gene>
    <name evidence="2" type="ORF">AFUS01_LOCUS16967</name>
</gene>
<protein>
    <submittedName>
        <fullName evidence="2">Uncharacterized protein</fullName>
    </submittedName>
</protein>
<sequence>FPSRKQKKNVPTDPFQLLVTPENCFPSKKQNEDVPSDHNQRDEEIIQSSPSKIRRKEKQAPVDLIIRKGDEQMLTSPSKMRRKEVPVDHIKLEEDSMLFSSSKMIRTEIPVDHIKQEEDSIQPSPSKKRKKEVTTPLTPQHETSLQTGGLNRISLRLPEDPDTSRIQTDIGILALRVLSRKNNKVANQRDLIRSTFINLYNSKNKAARTLPKEKVISNQNQQRNKKFDHVPFKQKKKVGLSVHEKQGKLMEQLPSVQLKKEETLAPTQQKSHT</sequence>
<keyword evidence="3" id="KW-1185">Reference proteome</keyword>
<evidence type="ECO:0000256" key="1">
    <source>
        <dbReference type="SAM" id="MobiDB-lite"/>
    </source>
</evidence>
<evidence type="ECO:0000313" key="2">
    <source>
        <dbReference type="EMBL" id="CAG7728164.1"/>
    </source>
</evidence>
<accession>A0A8J2P249</accession>
<feature type="region of interest" description="Disordered" evidence="1">
    <location>
        <begin position="217"/>
        <end position="273"/>
    </location>
</feature>
<dbReference type="AlphaFoldDB" id="A0A8J2P249"/>
<organism evidence="2 3">
    <name type="scientific">Allacma fusca</name>
    <dbReference type="NCBI Taxonomy" id="39272"/>
    <lineage>
        <taxon>Eukaryota</taxon>
        <taxon>Metazoa</taxon>
        <taxon>Ecdysozoa</taxon>
        <taxon>Arthropoda</taxon>
        <taxon>Hexapoda</taxon>
        <taxon>Collembola</taxon>
        <taxon>Symphypleona</taxon>
        <taxon>Sminthuridae</taxon>
        <taxon>Allacma</taxon>
    </lineage>
</organism>
<feature type="non-terminal residue" evidence="2">
    <location>
        <position position="1"/>
    </location>
</feature>
<dbReference type="Proteomes" id="UP000708208">
    <property type="component" value="Unassembled WGS sequence"/>
</dbReference>
<feature type="region of interest" description="Disordered" evidence="1">
    <location>
        <begin position="112"/>
        <end position="147"/>
    </location>
</feature>
<comment type="caution">
    <text evidence="2">The sequence shown here is derived from an EMBL/GenBank/DDBJ whole genome shotgun (WGS) entry which is preliminary data.</text>
</comment>
<feature type="compositionally biased region" description="Polar residues" evidence="1">
    <location>
        <begin position="135"/>
        <end position="147"/>
    </location>
</feature>
<evidence type="ECO:0000313" key="3">
    <source>
        <dbReference type="Proteomes" id="UP000708208"/>
    </source>
</evidence>
<feature type="compositionally biased region" description="Basic and acidic residues" evidence="1">
    <location>
        <begin position="29"/>
        <end position="44"/>
    </location>
</feature>
<proteinExistence type="predicted"/>
<feature type="region of interest" description="Disordered" evidence="1">
    <location>
        <begin position="1"/>
        <end position="83"/>
    </location>
</feature>
<name>A0A8J2P249_9HEXA</name>